<dbReference type="STRING" id="1220162.K1W803"/>
<name>K1W803_TRIAC</name>
<dbReference type="InterPro" id="IPR005025">
    <property type="entry name" value="FMN_Rdtase-like_dom"/>
</dbReference>
<dbReference type="Pfam" id="PF03358">
    <property type="entry name" value="FMN_red"/>
    <property type="match status" value="1"/>
</dbReference>
<dbReference type="PANTHER" id="PTHR43590:SF1">
    <property type="entry name" value="ARSENIC RESISTANCE PROTEIN ARSH (AFU_ORTHOLOGUE AFUA_5G15030)"/>
    <property type="match status" value="1"/>
</dbReference>
<dbReference type="InterPro" id="IPR029039">
    <property type="entry name" value="Flavoprotein-like_sf"/>
</dbReference>
<dbReference type="Proteomes" id="UP000006757">
    <property type="component" value="Unassembled WGS sequence"/>
</dbReference>
<evidence type="ECO:0000313" key="3">
    <source>
        <dbReference type="Proteomes" id="UP000006757"/>
    </source>
</evidence>
<comment type="caution">
    <text evidence="2">The sequence shown here is derived from an EMBL/GenBank/DDBJ whole genome shotgun (WGS) entry which is preliminary data.</text>
</comment>
<dbReference type="Gene3D" id="3.40.50.360">
    <property type="match status" value="2"/>
</dbReference>
<dbReference type="SUPFAM" id="SSF52218">
    <property type="entry name" value="Flavoproteins"/>
    <property type="match status" value="1"/>
</dbReference>
<feature type="domain" description="NADPH-dependent FMN reductase-like" evidence="1">
    <location>
        <begin position="56"/>
        <end position="139"/>
    </location>
</feature>
<dbReference type="HOGENOM" id="CLU_055322_0_0_1"/>
<evidence type="ECO:0000313" key="2">
    <source>
        <dbReference type="EMBL" id="EKD05003.1"/>
    </source>
</evidence>
<keyword evidence="3" id="KW-1185">Reference proteome</keyword>
<dbReference type="GO" id="GO:0016655">
    <property type="term" value="F:oxidoreductase activity, acting on NAD(P)H, quinone or similar compound as acceptor"/>
    <property type="evidence" value="ECO:0007669"/>
    <property type="project" value="TreeGrafter"/>
</dbReference>
<dbReference type="InParanoid" id="K1W803"/>
<accession>K1W803</accession>
<dbReference type="OMA" id="METEMND"/>
<proteinExistence type="predicted"/>
<dbReference type="eggNOG" id="ENOG502QQY8">
    <property type="taxonomic scope" value="Eukaryota"/>
</dbReference>
<protein>
    <recommendedName>
        <fullName evidence="1">NADPH-dependent FMN reductase-like domain-containing protein</fullName>
    </recommendedName>
</protein>
<organism evidence="2 3">
    <name type="scientific">Trichosporon asahii var. asahii (strain CBS 8904)</name>
    <name type="common">Yeast</name>
    <dbReference type="NCBI Taxonomy" id="1220162"/>
    <lineage>
        <taxon>Eukaryota</taxon>
        <taxon>Fungi</taxon>
        <taxon>Dikarya</taxon>
        <taxon>Basidiomycota</taxon>
        <taxon>Agaricomycotina</taxon>
        <taxon>Tremellomycetes</taxon>
        <taxon>Trichosporonales</taxon>
        <taxon>Trichosporonaceae</taxon>
        <taxon>Trichosporon</taxon>
    </lineage>
</organism>
<dbReference type="InterPro" id="IPR014063">
    <property type="entry name" value="Arsenate-R_ArsH"/>
</dbReference>
<gene>
    <name evidence="2" type="ORF">A1Q2_00702</name>
</gene>
<reference evidence="2 3" key="1">
    <citation type="journal article" date="2012" name="Eukaryot. Cell">
        <title>Genome sequence of the Trichosporon asahii environmental strain CBS 8904.</title>
        <authorList>
            <person name="Yang R.Y."/>
            <person name="Li H.T."/>
            <person name="Zhu H."/>
            <person name="Zhou G.P."/>
            <person name="Wang M."/>
            <person name="Wang L."/>
        </authorList>
    </citation>
    <scope>NUCLEOTIDE SEQUENCE [LARGE SCALE GENOMIC DNA]</scope>
    <source>
        <strain evidence="2 3">CBS 8904</strain>
    </source>
</reference>
<dbReference type="PANTHER" id="PTHR43590">
    <property type="entry name" value="ARSENIC RESISTANCE PROTEIN ARSH (AFU_ORTHOLOGUE AFUA_5G15030)"/>
    <property type="match status" value="1"/>
</dbReference>
<evidence type="ECO:0000259" key="1">
    <source>
        <dbReference type="Pfam" id="PF03358"/>
    </source>
</evidence>
<dbReference type="AlphaFoldDB" id="K1W803"/>
<dbReference type="EMBL" id="AMBO01000167">
    <property type="protein sequence ID" value="EKD05003.1"/>
    <property type="molecule type" value="Genomic_DNA"/>
</dbReference>
<sequence length="327" mass="36393">MNEKLSAYTPYLLSPIPGAELKNGTPAVDELDWTRKLDLGTTIEFAKAVLGDHKLNVLVLYGSLRERSYSRLMAYEAARILHHMGCEVRVFDPTGLPVKDDVQHDHPKVEELRQLSLWSDAQFWSSPEQHGNITAVMKNQSASTYPACANLATPQDVDIRLMWLVTVDWIPLSTGSVRPTQGRTLAFAQVNGGSQSFNTVNTLRILGRWMRMFVIPNQSSLPLAWKSFTPAGRLIPSSNRDRLVDVCEELVKTSAVLLPHLDLLNDRFSEREEKKIKGRLLTQAEKEKDNGEAAKKAIESLVAAAAAGHEANEATPSPLEHLRNHLA</sequence>
<dbReference type="OrthoDB" id="8300214at2759"/>